<dbReference type="SUPFAM" id="SSF53335">
    <property type="entry name" value="S-adenosyl-L-methionine-dependent methyltransferases"/>
    <property type="match status" value="1"/>
</dbReference>
<dbReference type="AlphaFoldDB" id="A0A517ZAE3"/>
<dbReference type="EC" id="2.1.1.171" evidence="3"/>
<organism evidence="3 4">
    <name type="scientific">Maioricimonas rarisocia</name>
    <dbReference type="NCBI Taxonomy" id="2528026"/>
    <lineage>
        <taxon>Bacteria</taxon>
        <taxon>Pseudomonadati</taxon>
        <taxon>Planctomycetota</taxon>
        <taxon>Planctomycetia</taxon>
        <taxon>Planctomycetales</taxon>
        <taxon>Planctomycetaceae</taxon>
        <taxon>Maioricimonas</taxon>
    </lineage>
</organism>
<dbReference type="PIRSF" id="PIRSF004553">
    <property type="entry name" value="CHP00095"/>
    <property type="match status" value="1"/>
</dbReference>
<dbReference type="CDD" id="cd02440">
    <property type="entry name" value="AdoMet_MTases"/>
    <property type="match status" value="1"/>
</dbReference>
<dbReference type="EMBL" id="CP036275">
    <property type="protein sequence ID" value="QDU39454.1"/>
    <property type="molecule type" value="Genomic_DNA"/>
</dbReference>
<dbReference type="GO" id="GO:0052913">
    <property type="term" value="F:16S rRNA (guanine(966)-N(2))-methyltransferase activity"/>
    <property type="evidence" value="ECO:0007669"/>
    <property type="project" value="UniProtKB-EC"/>
</dbReference>
<dbReference type="KEGG" id="mri:Mal4_37990"/>
<dbReference type="InterPro" id="IPR004398">
    <property type="entry name" value="RNA_MeTrfase_RsmD"/>
</dbReference>
<protein>
    <submittedName>
        <fullName evidence="3">Ribosomal RNA small subunit methyltransferase D</fullName>
        <ecNumber evidence="3">2.1.1.171</ecNumber>
    </submittedName>
</protein>
<reference evidence="3 4" key="1">
    <citation type="submission" date="2019-02" db="EMBL/GenBank/DDBJ databases">
        <title>Deep-cultivation of Planctomycetes and their phenomic and genomic characterization uncovers novel biology.</title>
        <authorList>
            <person name="Wiegand S."/>
            <person name="Jogler M."/>
            <person name="Boedeker C."/>
            <person name="Pinto D."/>
            <person name="Vollmers J."/>
            <person name="Rivas-Marin E."/>
            <person name="Kohn T."/>
            <person name="Peeters S.H."/>
            <person name="Heuer A."/>
            <person name="Rast P."/>
            <person name="Oberbeckmann S."/>
            <person name="Bunk B."/>
            <person name="Jeske O."/>
            <person name="Meyerdierks A."/>
            <person name="Storesund J.E."/>
            <person name="Kallscheuer N."/>
            <person name="Luecker S."/>
            <person name="Lage O.M."/>
            <person name="Pohl T."/>
            <person name="Merkel B.J."/>
            <person name="Hornburger P."/>
            <person name="Mueller R.-W."/>
            <person name="Bruemmer F."/>
            <person name="Labrenz M."/>
            <person name="Spormann A.M."/>
            <person name="Op den Camp H."/>
            <person name="Overmann J."/>
            <person name="Amann R."/>
            <person name="Jetten M.S.M."/>
            <person name="Mascher T."/>
            <person name="Medema M.H."/>
            <person name="Devos D.P."/>
            <person name="Kaster A.-K."/>
            <person name="Ovreas L."/>
            <person name="Rohde M."/>
            <person name="Galperin M.Y."/>
            <person name="Jogler C."/>
        </authorList>
    </citation>
    <scope>NUCLEOTIDE SEQUENCE [LARGE SCALE GENOMIC DNA]</scope>
    <source>
        <strain evidence="3 4">Mal4</strain>
    </source>
</reference>
<sequence>MRIIAGRFRRRKLDSNPGLTTRPITDRVKESLFQLFGDQVVDRRVADVFAGTGTIGLEALSRGASSVVFIEQDRRALDLLRKNIDRLGVADETMCWSADVFRTSFRPKGVDAFLPYEVIFFDPPYRLVERLKEGMPLYRSLQRLARPQVTSDDALLFFRTPLRSEFDMPEVWQLQQTLDFSNMEIHTYRKVVDAPEESGQDD</sequence>
<dbReference type="PANTHER" id="PTHR43542">
    <property type="entry name" value="METHYLTRANSFERASE"/>
    <property type="match status" value="1"/>
</dbReference>
<dbReference type="Gene3D" id="3.40.50.150">
    <property type="entry name" value="Vaccinia Virus protein VP39"/>
    <property type="match status" value="1"/>
</dbReference>
<keyword evidence="4" id="KW-1185">Reference proteome</keyword>
<dbReference type="Proteomes" id="UP000320496">
    <property type="component" value="Chromosome"/>
</dbReference>
<dbReference type="PANTHER" id="PTHR43542:SF1">
    <property type="entry name" value="METHYLTRANSFERASE"/>
    <property type="match status" value="1"/>
</dbReference>
<evidence type="ECO:0000313" key="4">
    <source>
        <dbReference type="Proteomes" id="UP000320496"/>
    </source>
</evidence>
<keyword evidence="1 3" id="KW-0489">Methyltransferase</keyword>
<evidence type="ECO:0000256" key="1">
    <source>
        <dbReference type="ARBA" id="ARBA00022603"/>
    </source>
</evidence>
<keyword evidence="2 3" id="KW-0808">Transferase</keyword>
<dbReference type="InterPro" id="IPR029063">
    <property type="entry name" value="SAM-dependent_MTases_sf"/>
</dbReference>
<proteinExistence type="predicted"/>
<gene>
    <name evidence="3" type="primary">rsmD</name>
    <name evidence="3" type="ORF">Mal4_37990</name>
</gene>
<name>A0A517ZAE3_9PLAN</name>
<dbReference type="OrthoDB" id="9803017at2"/>
<dbReference type="Pfam" id="PF03602">
    <property type="entry name" value="Cons_hypoth95"/>
    <property type="match status" value="1"/>
</dbReference>
<dbReference type="RefSeq" id="WP_145370635.1">
    <property type="nucleotide sequence ID" value="NZ_CP036275.1"/>
</dbReference>
<accession>A0A517ZAE3</accession>
<evidence type="ECO:0000313" key="3">
    <source>
        <dbReference type="EMBL" id="QDU39454.1"/>
    </source>
</evidence>
<evidence type="ECO:0000256" key="2">
    <source>
        <dbReference type="ARBA" id="ARBA00022679"/>
    </source>
</evidence>
<dbReference type="NCBIfam" id="TIGR00095">
    <property type="entry name" value="16S rRNA (guanine(966)-N(2))-methyltransferase RsmD"/>
    <property type="match status" value="1"/>
</dbReference>